<sequence length="107" mass="11673">MMSLTSILGGKRSLTSTAMGDVPQKKQSWLISISSSIEVLSVRLEYWLGDGPWSPSLPRLPGLARLWEELRRAPAPEPPMLPLPPEQPTVHFTASRAAVRAPCSAPD</sequence>
<dbReference type="EMBL" id="AGNL01013226">
    <property type="protein sequence ID" value="EJK67373.1"/>
    <property type="molecule type" value="Genomic_DNA"/>
</dbReference>
<organism evidence="2 3">
    <name type="scientific">Thalassiosira oceanica</name>
    <name type="common">Marine diatom</name>
    <dbReference type="NCBI Taxonomy" id="159749"/>
    <lineage>
        <taxon>Eukaryota</taxon>
        <taxon>Sar</taxon>
        <taxon>Stramenopiles</taxon>
        <taxon>Ochrophyta</taxon>
        <taxon>Bacillariophyta</taxon>
        <taxon>Coscinodiscophyceae</taxon>
        <taxon>Thalassiosirophycidae</taxon>
        <taxon>Thalassiosirales</taxon>
        <taxon>Thalassiosiraceae</taxon>
        <taxon>Thalassiosira</taxon>
    </lineage>
</organism>
<accession>K0SM43</accession>
<evidence type="ECO:0000313" key="3">
    <source>
        <dbReference type="Proteomes" id="UP000266841"/>
    </source>
</evidence>
<name>K0SM43_THAOC</name>
<comment type="caution">
    <text evidence="2">The sequence shown here is derived from an EMBL/GenBank/DDBJ whole genome shotgun (WGS) entry which is preliminary data.</text>
</comment>
<evidence type="ECO:0000256" key="1">
    <source>
        <dbReference type="SAM" id="MobiDB-lite"/>
    </source>
</evidence>
<reference evidence="2 3" key="1">
    <citation type="journal article" date="2012" name="Genome Biol.">
        <title>Genome and low-iron response of an oceanic diatom adapted to chronic iron limitation.</title>
        <authorList>
            <person name="Lommer M."/>
            <person name="Specht M."/>
            <person name="Roy A.S."/>
            <person name="Kraemer L."/>
            <person name="Andreson R."/>
            <person name="Gutowska M.A."/>
            <person name="Wolf J."/>
            <person name="Bergner S.V."/>
            <person name="Schilhabel M.B."/>
            <person name="Klostermeier U.C."/>
            <person name="Beiko R.G."/>
            <person name="Rosenstiel P."/>
            <person name="Hippler M."/>
            <person name="Laroche J."/>
        </authorList>
    </citation>
    <scope>NUCLEOTIDE SEQUENCE [LARGE SCALE GENOMIC DNA]</scope>
    <source>
        <strain evidence="2 3">CCMP1005</strain>
    </source>
</reference>
<protein>
    <submittedName>
        <fullName evidence="2">Uncharacterized protein</fullName>
    </submittedName>
</protein>
<keyword evidence="3" id="KW-1185">Reference proteome</keyword>
<evidence type="ECO:0000313" key="2">
    <source>
        <dbReference type="EMBL" id="EJK67373.1"/>
    </source>
</evidence>
<feature type="region of interest" description="Disordered" evidence="1">
    <location>
        <begin position="1"/>
        <end position="22"/>
    </location>
</feature>
<proteinExistence type="predicted"/>
<dbReference type="Proteomes" id="UP000266841">
    <property type="component" value="Unassembled WGS sequence"/>
</dbReference>
<dbReference type="AlphaFoldDB" id="K0SM43"/>
<gene>
    <name evidence="2" type="ORF">THAOC_11603</name>
</gene>